<dbReference type="STRING" id="720554.Clocl_2167"/>
<dbReference type="HOGENOM" id="CLU_045222_0_0_9"/>
<evidence type="ECO:0000313" key="2">
    <source>
        <dbReference type="EMBL" id="AEV68760.1"/>
    </source>
</evidence>
<organism evidence="2 3">
    <name type="scientific">Acetivibrio clariflavus (strain DSM 19732 / NBRC 101661 / EBR45)</name>
    <name type="common">Clostridium clariflavum</name>
    <dbReference type="NCBI Taxonomy" id="720554"/>
    <lineage>
        <taxon>Bacteria</taxon>
        <taxon>Bacillati</taxon>
        <taxon>Bacillota</taxon>
        <taxon>Clostridia</taxon>
        <taxon>Eubacteriales</taxon>
        <taxon>Oscillospiraceae</taxon>
        <taxon>Acetivibrio</taxon>
    </lineage>
</organism>
<dbReference type="eggNOG" id="COG0457">
    <property type="taxonomic scope" value="Bacteria"/>
</dbReference>
<accession>G8LX69</accession>
<dbReference type="RefSeq" id="WP_014255339.1">
    <property type="nucleotide sequence ID" value="NC_016627.1"/>
</dbReference>
<protein>
    <submittedName>
        <fullName evidence="2">CRISPR-associated protein, TIGR02710 family</fullName>
    </submittedName>
</protein>
<dbReference type="KEGG" id="ccl:Clocl_2167"/>
<dbReference type="NCBIfam" id="TIGR02710">
    <property type="entry name" value="TIGR02710 family CRISPR-associated CARF protein"/>
    <property type="match status" value="1"/>
</dbReference>
<dbReference type="SUPFAM" id="SSF52980">
    <property type="entry name" value="Restriction endonuclease-like"/>
    <property type="match status" value="1"/>
</dbReference>
<sequence length="491" mass="56675">MNDIYIKMKEKRDMWYAMDRSNNERRILAEQYYKKELMPLIIEYFIQENAKKVTGNCDAMVLTLGTSYEPLVLSIAVLKPEKVLILYTDKSHHLLDEVIEFTKLKPSQYIATDVDAENPLQLYQKIKDIYEKWGRPKNIYVDFTGGTKSMAAGCAMAGSAIGAKLIYVGGNFLPDLRKPEPGSEKLCYIDDPYSVFGDLEGEQAISLFNNMDYVSAYRIFKELEQRVPGTKAKEYSALKYISKAYNAWDSLDISKASENLSRCCEIIETEGKLEKGFTLSSHIEKLKKQLEVIKVLEKIHCSEEATKDKSIIFNNIGYLIANLYQNAMRREKQEKYEMASLLLYRILEIVEQKRLWNYGIDTSNADFTKLCEDESILLENANKIIRKIKGLNEWKQLDRKISLLAGYIILAAVGDEIMKTKKPGKETDSINRLRSKVDVRNNSIFAHGYEFISKEKYMEFKKVVEDYIDLLCSIDCINKEEIFSICKFINL</sequence>
<dbReference type="Proteomes" id="UP000005435">
    <property type="component" value="Chromosome"/>
</dbReference>
<dbReference type="Gene3D" id="3.40.50.10770">
    <property type="entry name" value="Hypothetical protein VC1899 like domain (Restriction endonuclease-like)"/>
    <property type="match status" value="1"/>
</dbReference>
<feature type="domain" description="Csm6 6H" evidence="1">
    <location>
        <begin position="196"/>
        <end position="293"/>
    </location>
</feature>
<dbReference type="EMBL" id="CP003065">
    <property type="protein sequence ID" value="AEV68760.1"/>
    <property type="molecule type" value="Genomic_DNA"/>
</dbReference>
<dbReference type="AlphaFoldDB" id="G8LX69"/>
<dbReference type="OrthoDB" id="9770049at2"/>
<proteinExistence type="predicted"/>
<dbReference type="InterPro" id="IPR011335">
    <property type="entry name" value="Restrct_endonuc-II-like"/>
</dbReference>
<dbReference type="CDD" id="cd09747">
    <property type="entry name" value="Csx1_III-U"/>
    <property type="match status" value="1"/>
</dbReference>
<reference evidence="2 3" key="2">
    <citation type="journal article" date="2012" name="Stand. Genomic Sci.">
        <title>Complete Genome Sequence of Clostridium clariflavum DSM 19732.</title>
        <authorList>
            <person name="Izquierdo J.A."/>
            <person name="Goodwin L."/>
            <person name="Davenport K.W."/>
            <person name="Teshima H."/>
            <person name="Bruce D."/>
            <person name="Detter C."/>
            <person name="Tapia R."/>
            <person name="Han S."/>
            <person name="Land M."/>
            <person name="Hauser L."/>
            <person name="Jeffries C.D."/>
            <person name="Han J."/>
            <person name="Pitluck S."/>
            <person name="Nolan M."/>
            <person name="Chen A."/>
            <person name="Huntemann M."/>
            <person name="Mavromatis K."/>
            <person name="Mikhailova N."/>
            <person name="Liolios K."/>
            <person name="Woyke T."/>
            <person name="Lynd L.R."/>
        </authorList>
    </citation>
    <scope>NUCLEOTIDE SEQUENCE [LARGE SCALE GENOMIC DNA]</scope>
    <source>
        <strain evidence="3">DSM 19732 / NBRC 101661 / EBR45</strain>
    </source>
</reference>
<reference evidence="3" key="1">
    <citation type="submission" date="2011-12" db="EMBL/GenBank/DDBJ databases">
        <title>Complete sequence of Clostridium clariflavum DSM 19732.</title>
        <authorList>
            <consortium name="US DOE Joint Genome Institute"/>
            <person name="Lucas S."/>
            <person name="Han J."/>
            <person name="Lapidus A."/>
            <person name="Cheng J.-F."/>
            <person name="Goodwin L."/>
            <person name="Pitluck S."/>
            <person name="Peters L."/>
            <person name="Teshima H."/>
            <person name="Detter J.C."/>
            <person name="Han C."/>
            <person name="Tapia R."/>
            <person name="Land M."/>
            <person name="Hauser L."/>
            <person name="Kyrpides N."/>
            <person name="Ivanova N."/>
            <person name="Pagani I."/>
            <person name="Kitzmiller T."/>
            <person name="Lynd L."/>
            <person name="Izquierdo J."/>
            <person name="Woyke T."/>
        </authorList>
    </citation>
    <scope>NUCLEOTIDE SEQUENCE [LARGE SCALE GENOMIC DNA]</scope>
    <source>
        <strain evidence="3">DSM 19732 / NBRC 101661 / EBR45</strain>
    </source>
</reference>
<dbReference type="InterPro" id="IPR054008">
    <property type="entry name" value="Csm6_6H"/>
</dbReference>
<gene>
    <name evidence="2" type="ordered locus">Clocl_2167</name>
</gene>
<dbReference type="InterPro" id="IPR014082">
    <property type="entry name" value="CRISPR-assoc_prot_Cas02710"/>
</dbReference>
<dbReference type="Pfam" id="PF22205">
    <property type="entry name" value="Csm6_6H"/>
    <property type="match status" value="1"/>
</dbReference>
<name>G8LX69_ACECE</name>
<evidence type="ECO:0000313" key="3">
    <source>
        <dbReference type="Proteomes" id="UP000005435"/>
    </source>
</evidence>
<keyword evidence="3" id="KW-1185">Reference proteome</keyword>
<dbReference type="Pfam" id="PF09670">
    <property type="entry name" value="Cas_Cas02710"/>
    <property type="match status" value="1"/>
</dbReference>
<evidence type="ECO:0000259" key="1">
    <source>
        <dbReference type="Pfam" id="PF22205"/>
    </source>
</evidence>